<evidence type="ECO:0000259" key="1">
    <source>
        <dbReference type="Pfam" id="PF20256"/>
    </source>
</evidence>
<evidence type="ECO:0000313" key="2">
    <source>
        <dbReference type="EMBL" id="BBI65108.1"/>
    </source>
</evidence>
<sequence length="126" mass="13160">MTDIGTGSYTIIAQTAAETMGLDINAVEVRLGNSAYPTSSGSGGQFGAASSTAGVYAACVALQNEIAKRLGIESPRFENGRVVSGDTDLALGMWQTARNLLPKTPSALATLKTRCRSPPSQRILLR</sequence>
<dbReference type="AlphaFoldDB" id="A0A455UL82"/>
<dbReference type="Pfam" id="PF20256">
    <property type="entry name" value="MoCoBD_2"/>
    <property type="match status" value="1"/>
</dbReference>
<evidence type="ECO:0000313" key="3">
    <source>
        <dbReference type="Proteomes" id="UP000320231"/>
    </source>
</evidence>
<dbReference type="KEGG" id="hsr:HSBAA_64140"/>
<dbReference type="GO" id="GO:0016491">
    <property type="term" value="F:oxidoreductase activity"/>
    <property type="evidence" value="ECO:0007669"/>
    <property type="project" value="InterPro"/>
</dbReference>
<gene>
    <name evidence="2" type="ORF">HSBAA_64140</name>
</gene>
<dbReference type="Gene3D" id="3.30.365.10">
    <property type="entry name" value="Aldehyde oxidase/xanthine dehydrogenase, molybdopterin binding domain"/>
    <property type="match status" value="1"/>
</dbReference>
<accession>A0A455UL82</accession>
<organism evidence="2 3">
    <name type="scientific">Vreelandella sulfidaeris</name>
    <dbReference type="NCBI Taxonomy" id="115553"/>
    <lineage>
        <taxon>Bacteria</taxon>
        <taxon>Pseudomonadati</taxon>
        <taxon>Pseudomonadota</taxon>
        <taxon>Gammaproteobacteria</taxon>
        <taxon>Oceanospirillales</taxon>
        <taxon>Halomonadaceae</taxon>
        <taxon>Vreelandella</taxon>
    </lineage>
</organism>
<proteinExistence type="predicted"/>
<feature type="domain" description="Aldehyde oxidase/xanthine dehydrogenase second molybdopterin binding" evidence="1">
    <location>
        <begin position="1"/>
        <end position="91"/>
    </location>
</feature>
<protein>
    <recommendedName>
        <fullName evidence="1">Aldehyde oxidase/xanthine dehydrogenase second molybdopterin binding domain-containing protein</fullName>
    </recommendedName>
</protein>
<dbReference type="SUPFAM" id="SSF56003">
    <property type="entry name" value="Molybdenum cofactor-binding domain"/>
    <property type="match status" value="1"/>
</dbReference>
<dbReference type="InterPro" id="IPR037165">
    <property type="entry name" value="AldOxase/xan_DH_Mopterin-bd_sf"/>
</dbReference>
<name>A0A455UL82_9GAMM</name>
<dbReference type="InterPro" id="IPR046867">
    <property type="entry name" value="AldOxase/xan_DH_MoCoBD2"/>
</dbReference>
<reference evidence="2 3" key="1">
    <citation type="journal article" date="2019" name="Microbiol. Resour. Announc.">
        <title>Complete Genome Sequence of Halomonas sulfidaeris Strain Esulfide1 Isolated from a Metal Sulfide Rock at a Depth of 2,200 Meters, Obtained Using Nanopore Sequencing.</title>
        <authorList>
            <person name="Saito M."/>
            <person name="Nishigata A."/>
            <person name="Galipon J."/>
            <person name="Arakawa K."/>
        </authorList>
    </citation>
    <scope>NUCLEOTIDE SEQUENCE [LARGE SCALE GENOMIC DNA]</scope>
    <source>
        <strain evidence="2 3">ATCC BAA-803</strain>
    </source>
</reference>
<dbReference type="Proteomes" id="UP000320231">
    <property type="component" value="Chromosome"/>
</dbReference>
<dbReference type="EMBL" id="AP019514">
    <property type="protein sequence ID" value="BBI65108.1"/>
    <property type="molecule type" value="Genomic_DNA"/>
</dbReference>